<dbReference type="GO" id="GO:0006793">
    <property type="term" value="P:phosphorus metabolic process"/>
    <property type="evidence" value="ECO:0007669"/>
    <property type="project" value="UniProtKB-ARBA"/>
</dbReference>
<dbReference type="InParanoid" id="A0A7G1GC77"/>
<dbReference type="SUPFAM" id="SSF56024">
    <property type="entry name" value="Phospholipase D/nuclease"/>
    <property type="match status" value="2"/>
</dbReference>
<evidence type="ECO:0000313" key="9">
    <source>
        <dbReference type="Proteomes" id="UP000516361"/>
    </source>
</evidence>
<feature type="domain" description="PLD phosphodiesterase" evidence="7">
    <location>
        <begin position="242"/>
        <end position="269"/>
    </location>
</feature>
<organism evidence="8 9">
    <name type="scientific">Tepiditoga spiralis</name>
    <dbReference type="NCBI Taxonomy" id="2108365"/>
    <lineage>
        <taxon>Bacteria</taxon>
        <taxon>Thermotogati</taxon>
        <taxon>Thermotogota</taxon>
        <taxon>Thermotogae</taxon>
        <taxon>Petrotogales</taxon>
        <taxon>Petrotogaceae</taxon>
        <taxon>Tepiditoga</taxon>
    </lineage>
</organism>
<dbReference type="Pfam" id="PF13091">
    <property type="entry name" value="PLDc_2"/>
    <property type="match status" value="2"/>
</dbReference>
<dbReference type="GO" id="GO:0016042">
    <property type="term" value="P:lipid catabolic process"/>
    <property type="evidence" value="ECO:0007669"/>
    <property type="project" value="UniProtKB-KW"/>
</dbReference>
<dbReference type="GO" id="GO:0004630">
    <property type="term" value="F:phospholipase D activity"/>
    <property type="evidence" value="ECO:0007669"/>
    <property type="project" value="UniProtKB-EC"/>
</dbReference>
<dbReference type="EC" id="3.1.4.4" evidence="3"/>
<dbReference type="EMBL" id="AP018712">
    <property type="protein sequence ID" value="BBE31879.1"/>
    <property type="molecule type" value="Genomic_DNA"/>
</dbReference>
<evidence type="ECO:0000259" key="7">
    <source>
        <dbReference type="PROSITE" id="PS50035"/>
    </source>
</evidence>
<sequence length="300" mass="35324">MKYLMNMKKLKFNVFFLLIAINSYTQIFYSGEILQDFVKNKIDSSNNIEVVTLTINKEILSKLKDKNYTIYAESTLNNSPMIILDKNKDGYLHEKFMIFDNKSILFGTGNFTESGLKNDFNVFIYTKDIKIVNLFNLELNNFKRGLYGIKKEKIDKKINSKEFGNVEFITSPSETIYKKIIKELNTAKKSINIFTFSFTDPFLLKELEKISSKNIKIKILYDDWNEKYLSSIKYMKGIELKKRNDIHAKIIVIDSKTLIIGSYNYTYRARAKNDEYILIIKNRIISEKINKKFQNMFRGE</sequence>
<dbReference type="Gene3D" id="3.30.870.10">
    <property type="entry name" value="Endonuclease Chain A"/>
    <property type="match status" value="2"/>
</dbReference>
<keyword evidence="9" id="KW-1185">Reference proteome</keyword>
<accession>A0A7G1GC77</accession>
<comment type="catalytic activity">
    <reaction evidence="1">
        <text>a 1,2-diacyl-sn-glycero-3-phosphocholine + H2O = a 1,2-diacyl-sn-glycero-3-phosphate + choline + H(+)</text>
        <dbReference type="Rhea" id="RHEA:14445"/>
        <dbReference type="ChEBI" id="CHEBI:15354"/>
        <dbReference type="ChEBI" id="CHEBI:15377"/>
        <dbReference type="ChEBI" id="CHEBI:15378"/>
        <dbReference type="ChEBI" id="CHEBI:57643"/>
        <dbReference type="ChEBI" id="CHEBI:58608"/>
        <dbReference type="EC" id="3.1.4.4"/>
    </reaction>
</comment>
<keyword evidence="5" id="KW-0442">Lipid degradation</keyword>
<feature type="domain" description="PLD phosphodiesterase" evidence="7">
    <location>
        <begin position="88"/>
        <end position="115"/>
    </location>
</feature>
<comment type="similarity">
    <text evidence="2">Belongs to the phospholipase D family.</text>
</comment>
<evidence type="ECO:0000256" key="2">
    <source>
        <dbReference type="ARBA" id="ARBA00008664"/>
    </source>
</evidence>
<dbReference type="PANTHER" id="PTHR43856">
    <property type="entry name" value="CARDIOLIPIN HYDROLASE"/>
    <property type="match status" value="1"/>
</dbReference>
<dbReference type="Proteomes" id="UP000516361">
    <property type="component" value="Chromosome"/>
</dbReference>
<evidence type="ECO:0000256" key="1">
    <source>
        <dbReference type="ARBA" id="ARBA00000798"/>
    </source>
</evidence>
<dbReference type="SMART" id="SM00155">
    <property type="entry name" value="PLDc"/>
    <property type="match status" value="2"/>
</dbReference>
<dbReference type="PANTHER" id="PTHR43856:SF1">
    <property type="entry name" value="MITOCHONDRIAL CARDIOLIPIN HYDROLASE"/>
    <property type="match status" value="1"/>
</dbReference>
<evidence type="ECO:0000313" key="8">
    <source>
        <dbReference type="EMBL" id="BBE31879.1"/>
    </source>
</evidence>
<dbReference type="FunCoup" id="A0A7G1GC77">
    <property type="interactions" value="79"/>
</dbReference>
<proteinExistence type="inferred from homology"/>
<evidence type="ECO:0000256" key="3">
    <source>
        <dbReference type="ARBA" id="ARBA00012027"/>
    </source>
</evidence>
<name>A0A7G1GC77_9BACT</name>
<dbReference type="KEGG" id="ocy:OSSY52_20200"/>
<reference evidence="8 9" key="1">
    <citation type="submission" date="2018-06" db="EMBL/GenBank/DDBJ databases">
        <title>Genome sequencing of Oceanotoga sp. sy52.</title>
        <authorList>
            <person name="Mori K."/>
        </authorList>
    </citation>
    <scope>NUCLEOTIDE SEQUENCE [LARGE SCALE GENOMIC DNA]</scope>
    <source>
        <strain evidence="9">sy52</strain>
    </source>
</reference>
<evidence type="ECO:0000256" key="4">
    <source>
        <dbReference type="ARBA" id="ARBA00022801"/>
    </source>
</evidence>
<dbReference type="InterPro" id="IPR025202">
    <property type="entry name" value="PLD-like_dom"/>
</dbReference>
<keyword evidence="4" id="KW-0378">Hydrolase</keyword>
<keyword evidence="6" id="KW-0443">Lipid metabolism</keyword>
<dbReference type="RefSeq" id="WP_190614709.1">
    <property type="nucleotide sequence ID" value="NZ_AP018712.1"/>
</dbReference>
<dbReference type="AlphaFoldDB" id="A0A7G1GC77"/>
<dbReference type="InterPro" id="IPR051406">
    <property type="entry name" value="PLD_domain"/>
</dbReference>
<dbReference type="GO" id="GO:0016891">
    <property type="term" value="F:RNA endonuclease activity producing 5'-phosphomonoesters, hydrolytic mechanism"/>
    <property type="evidence" value="ECO:0007669"/>
    <property type="project" value="TreeGrafter"/>
</dbReference>
<gene>
    <name evidence="8" type="ORF">OSSY52_20200</name>
</gene>
<dbReference type="PROSITE" id="PS50035">
    <property type="entry name" value="PLD"/>
    <property type="match status" value="2"/>
</dbReference>
<protein>
    <recommendedName>
        <fullName evidence="3">phospholipase D</fullName>
        <ecNumber evidence="3">3.1.4.4</ecNumber>
    </recommendedName>
</protein>
<evidence type="ECO:0000256" key="6">
    <source>
        <dbReference type="ARBA" id="ARBA00023098"/>
    </source>
</evidence>
<evidence type="ECO:0000256" key="5">
    <source>
        <dbReference type="ARBA" id="ARBA00022963"/>
    </source>
</evidence>
<dbReference type="InterPro" id="IPR001736">
    <property type="entry name" value="PLipase_D/transphosphatidylase"/>
</dbReference>